<dbReference type="PANTHER" id="PTHR22981">
    <property type="entry name" value="3-HYDROXYISOBUTYRATE DEHYDROGENASE-RELATED"/>
    <property type="match status" value="1"/>
</dbReference>
<keyword evidence="5" id="KW-0560">Oxidoreductase</keyword>
<comment type="catalytic activity">
    <reaction evidence="7">
        <text>3-hydroxy-2-methylpropanoate + NAD(+) = 2-methyl-3-oxopropanoate + NADH + H(+)</text>
        <dbReference type="Rhea" id="RHEA:17681"/>
        <dbReference type="ChEBI" id="CHEBI:11805"/>
        <dbReference type="ChEBI" id="CHEBI:15378"/>
        <dbReference type="ChEBI" id="CHEBI:57540"/>
        <dbReference type="ChEBI" id="CHEBI:57700"/>
        <dbReference type="ChEBI" id="CHEBI:57945"/>
        <dbReference type="EC" id="1.1.1.31"/>
    </reaction>
</comment>
<evidence type="ECO:0000256" key="5">
    <source>
        <dbReference type="ARBA" id="ARBA00023002"/>
    </source>
</evidence>
<dbReference type="NCBIfam" id="TIGR01692">
    <property type="entry name" value="HIBADH"/>
    <property type="match status" value="1"/>
</dbReference>
<dbReference type="EC" id="1.1.1.31" evidence="3"/>
<comment type="caution">
    <text evidence="10">The sequence shown here is derived from an EMBL/GenBank/DDBJ whole genome shotgun (WGS) entry which is preliminary data.</text>
</comment>
<dbReference type="Pfam" id="PF03446">
    <property type="entry name" value="NAD_binding_2"/>
    <property type="match status" value="1"/>
</dbReference>
<evidence type="ECO:0000256" key="3">
    <source>
        <dbReference type="ARBA" id="ARBA00012991"/>
    </source>
</evidence>
<keyword evidence="6" id="KW-0520">NAD</keyword>
<dbReference type="InterPro" id="IPR013328">
    <property type="entry name" value="6PGD_dom2"/>
</dbReference>
<dbReference type="InterPro" id="IPR029154">
    <property type="entry name" value="HIBADH-like_NADP-bd"/>
</dbReference>
<dbReference type="SUPFAM" id="SSF51735">
    <property type="entry name" value="NAD(P)-binding Rossmann-fold domains"/>
    <property type="match status" value="1"/>
</dbReference>
<sequence length="232" mass="24763">MLPESDHVRSVFCDKDGILRSIKPGTLCIDTSTIDQKVSIELAELVRKKDSEYIDAPVSGGVVGAENATLTFMVGGSDVAFKRACELLKHMGKTFTHCGKVGDGQAAKICNNMLLGITMIGVSEAMNLGIRMGLDKKLLASIINSSSGRCWSSDTYNPVPGIIDGLPSSKDYTGGFACALMAKDLGLAQTAAVSTRSPIPLGSLAHQMYRILSKKSGDKDMGYVYKMLSDEQ</sequence>
<evidence type="ECO:0000256" key="4">
    <source>
        <dbReference type="ARBA" id="ARBA00022456"/>
    </source>
</evidence>
<name>A0ABD6EU42_9BILA</name>
<dbReference type="InterPro" id="IPR006115">
    <property type="entry name" value="6PGDH_NADP-bd"/>
</dbReference>
<evidence type="ECO:0000259" key="9">
    <source>
        <dbReference type="Pfam" id="PF14833"/>
    </source>
</evidence>
<keyword evidence="4" id="KW-0101">Branched-chain amino acid catabolism</keyword>
<dbReference type="Gene3D" id="3.40.50.720">
    <property type="entry name" value="NAD(P)-binding Rossmann-like Domain"/>
    <property type="match status" value="1"/>
</dbReference>
<feature type="domain" description="3-hydroxyisobutyrate dehydrogenase-like NAD-binding" evidence="9">
    <location>
        <begin position="102"/>
        <end position="227"/>
    </location>
</feature>
<evidence type="ECO:0000256" key="2">
    <source>
        <dbReference type="ARBA" id="ARBA00006013"/>
    </source>
</evidence>
<dbReference type="GO" id="GO:0008442">
    <property type="term" value="F:3-hydroxyisobutyrate dehydrogenase activity"/>
    <property type="evidence" value="ECO:0007669"/>
    <property type="project" value="UniProtKB-EC"/>
</dbReference>
<dbReference type="PANTHER" id="PTHR22981:SF7">
    <property type="entry name" value="3-HYDROXYISOBUTYRATE DEHYDROGENASE, MITOCHONDRIAL"/>
    <property type="match status" value="1"/>
</dbReference>
<keyword evidence="11" id="KW-1185">Reference proteome</keyword>
<dbReference type="Proteomes" id="UP001608902">
    <property type="component" value="Unassembled WGS sequence"/>
</dbReference>
<feature type="domain" description="6-phosphogluconate dehydrogenase NADP-binding" evidence="8">
    <location>
        <begin position="1"/>
        <end position="99"/>
    </location>
</feature>
<protein>
    <recommendedName>
        <fullName evidence="3">3-hydroxyisobutyrate dehydrogenase</fullName>
        <ecNumber evidence="3">1.1.1.31</ecNumber>
    </recommendedName>
</protein>
<gene>
    <name evidence="10" type="ORF">AB6A40_008408</name>
</gene>
<reference evidence="10 11" key="1">
    <citation type="submission" date="2024-08" db="EMBL/GenBank/DDBJ databases">
        <title>Gnathostoma spinigerum genome.</title>
        <authorList>
            <person name="Gonzalez-Bertolin B."/>
            <person name="Monzon S."/>
            <person name="Zaballos A."/>
            <person name="Jimenez P."/>
            <person name="Dekumyoy P."/>
            <person name="Varona S."/>
            <person name="Cuesta I."/>
            <person name="Sumanam S."/>
            <person name="Adisakwattana P."/>
            <person name="Gasser R.B."/>
            <person name="Hernandez-Gonzalez A."/>
            <person name="Young N.D."/>
            <person name="Perteguer M.J."/>
        </authorList>
    </citation>
    <scope>NUCLEOTIDE SEQUENCE [LARGE SCALE GENOMIC DNA]</scope>
    <source>
        <strain evidence="10">AL3</strain>
        <tissue evidence="10">Liver</tissue>
    </source>
</reference>
<dbReference type="InterPro" id="IPR011548">
    <property type="entry name" value="HIBADH"/>
</dbReference>
<dbReference type="InterPro" id="IPR008927">
    <property type="entry name" value="6-PGluconate_DH-like_C_sf"/>
</dbReference>
<evidence type="ECO:0000256" key="7">
    <source>
        <dbReference type="ARBA" id="ARBA00049197"/>
    </source>
</evidence>
<dbReference type="GO" id="GO:0009083">
    <property type="term" value="P:branched-chain amino acid catabolic process"/>
    <property type="evidence" value="ECO:0007669"/>
    <property type="project" value="UniProtKB-KW"/>
</dbReference>
<organism evidence="10 11">
    <name type="scientific">Gnathostoma spinigerum</name>
    <dbReference type="NCBI Taxonomy" id="75299"/>
    <lineage>
        <taxon>Eukaryota</taxon>
        <taxon>Metazoa</taxon>
        <taxon>Ecdysozoa</taxon>
        <taxon>Nematoda</taxon>
        <taxon>Chromadorea</taxon>
        <taxon>Rhabditida</taxon>
        <taxon>Spirurina</taxon>
        <taxon>Gnathostomatomorpha</taxon>
        <taxon>Gnathostomatoidea</taxon>
        <taxon>Gnathostomatidae</taxon>
        <taxon>Gnathostoma</taxon>
    </lineage>
</organism>
<dbReference type="EMBL" id="JBGFUD010007709">
    <property type="protein sequence ID" value="MFH4981699.1"/>
    <property type="molecule type" value="Genomic_DNA"/>
</dbReference>
<evidence type="ECO:0000313" key="10">
    <source>
        <dbReference type="EMBL" id="MFH4981699.1"/>
    </source>
</evidence>
<comment type="similarity">
    <text evidence="2">Belongs to the HIBADH-related family. 3-hydroxyisobutyrate dehydrogenase subfamily.</text>
</comment>
<evidence type="ECO:0000256" key="6">
    <source>
        <dbReference type="ARBA" id="ARBA00023027"/>
    </source>
</evidence>
<dbReference type="Gene3D" id="1.10.1040.10">
    <property type="entry name" value="N-(1-d-carboxylethyl)-l-norvaline Dehydrogenase, domain 2"/>
    <property type="match status" value="1"/>
</dbReference>
<dbReference type="Pfam" id="PF14833">
    <property type="entry name" value="NAD_binding_11"/>
    <property type="match status" value="1"/>
</dbReference>
<comment type="pathway">
    <text evidence="1">Amino-acid degradation; L-valine degradation.</text>
</comment>
<evidence type="ECO:0000313" key="11">
    <source>
        <dbReference type="Proteomes" id="UP001608902"/>
    </source>
</evidence>
<accession>A0ABD6EU42</accession>
<evidence type="ECO:0000259" key="8">
    <source>
        <dbReference type="Pfam" id="PF03446"/>
    </source>
</evidence>
<dbReference type="SUPFAM" id="SSF48179">
    <property type="entry name" value="6-phosphogluconate dehydrogenase C-terminal domain-like"/>
    <property type="match status" value="1"/>
</dbReference>
<dbReference type="FunFam" id="1.10.1040.10:FF:000006">
    <property type="entry name" value="3-hydroxyisobutyrate dehydrogenase"/>
    <property type="match status" value="1"/>
</dbReference>
<dbReference type="InterPro" id="IPR036291">
    <property type="entry name" value="NAD(P)-bd_dom_sf"/>
</dbReference>
<dbReference type="AlphaFoldDB" id="A0ABD6EU42"/>
<evidence type="ECO:0000256" key="1">
    <source>
        <dbReference type="ARBA" id="ARBA00005109"/>
    </source>
</evidence>
<proteinExistence type="inferred from homology"/>